<gene>
    <name evidence="7" type="ORF">TrST_g14158</name>
</gene>
<feature type="compositionally biased region" description="Basic and acidic residues" evidence="6">
    <location>
        <begin position="101"/>
        <end position="113"/>
    </location>
</feature>
<protein>
    <recommendedName>
        <fullName evidence="4">Tubulin--tyrosine ligase-like protein 5</fullName>
    </recommendedName>
</protein>
<dbReference type="PROSITE" id="PS51221">
    <property type="entry name" value="TTL"/>
    <property type="match status" value="1"/>
</dbReference>
<keyword evidence="1" id="KW-0436">Ligase</keyword>
<sequence length="962" mass="107684">MSSPIQPQPETQPGLAPSPAPSHVDLDKTCSKTDPEKETGPLLNSPSAQDDSNDQTQTLNGCLSDQNANQASAGSGLTAIRNRNASGPTLSDQVLVPPEPASKERVPNEEELKMLNGGLDAGVDEGEEWGEEDEDEKSIDPLEPVRGEVRCVPSLFPHRVPGIYFDYPSTLRTLGITRDDQGSGSDFYVEELGGRKIFYKCNWERNCIKNAFNRAGFRRKISGVQWNCQWGKHLTTEGFESLNRFQKANHFPGSWCIGRKDRLMRCIGRAKRAAKNMPNVPSDGFDIIPGGWILPTEYDSFTRAASMERNPVYILKPSASACGRGIRLIHKNNMNSVPKVNPCIVQEYLKDPYLINGKKFDLRIYVLVTSFDPLRCYVFQEGLARFSTKNYSMKNLNSRYAHLTNYSINKKSKNFVAPTADNNSDMEGSKWSLTALWRYLSQTVGLQRVKKCQREVRRLITKTLIAAEGEIAPLVHRHVKHSTSCYEVFGFDVFLDKVLRPWLIEVNISPSLMGSSPLDQKIKGTLMADVFHLIGNVPYDEKALKSDKIIEKMQRRAGSFKSRKSVSSNRSNQDLWRKNPTHPGTVNMHDLTEDDWEKIYDLEDEYSRKGHFTRLFPSEENNDLLQYFQSPRFNNACGVAWLEYWRASYCKNWNILEEAGKDEEERQNALDLLAKHAQKKNKQAIGSGPGAGKLRPRSQYDRDTELAPPIVLVPGYNCAEPRCTLRPLQEDDSSSWLVPLGARSKEQVKLEMETLAACFTGAVEDDEITTTTADNAVDTGSLESGSSGSNVENSRKGENEEVQGENEEGKKKKKKVKKSGGRISLAKRVSVSAAGRKREEGGFKGPYPKVTKVGRIPLPPKPMSAGMDGVLSARRTDRDEKGSRQKERLSLQARRAAATKSKGPTEVDIFADAKLLIQQHLSQVGVGGRQNIPVSTLNNSIFMAQKQYNYQMESKVRSKGQR</sequence>
<feature type="region of interest" description="Disordered" evidence="6">
    <location>
        <begin position="560"/>
        <end position="589"/>
    </location>
</feature>
<dbReference type="PANTHER" id="PTHR12241">
    <property type="entry name" value="TUBULIN POLYGLUTAMYLASE"/>
    <property type="match status" value="1"/>
</dbReference>
<feature type="compositionally biased region" description="Basic and acidic residues" evidence="6">
    <location>
        <begin position="874"/>
        <end position="889"/>
    </location>
</feature>
<dbReference type="InterPro" id="IPR004344">
    <property type="entry name" value="TTL/TTLL_fam"/>
</dbReference>
<dbReference type="PANTHER" id="PTHR12241:SF145">
    <property type="entry name" value="TUBULIN POLYGLUTAMYLASE TTLL5"/>
    <property type="match status" value="1"/>
</dbReference>
<evidence type="ECO:0000313" key="7">
    <source>
        <dbReference type="EMBL" id="GMH62015.1"/>
    </source>
</evidence>
<dbReference type="GO" id="GO:0070740">
    <property type="term" value="F:tubulin-glutamic acid ligase activity"/>
    <property type="evidence" value="ECO:0007669"/>
    <property type="project" value="TreeGrafter"/>
</dbReference>
<dbReference type="AlphaFoldDB" id="A0A9W7E1N2"/>
<feature type="compositionally biased region" description="Low complexity" evidence="6">
    <location>
        <begin position="780"/>
        <end position="792"/>
    </location>
</feature>
<dbReference type="Proteomes" id="UP001165085">
    <property type="component" value="Unassembled WGS sequence"/>
</dbReference>
<dbReference type="SUPFAM" id="SSF56059">
    <property type="entry name" value="Glutathione synthetase ATP-binding domain-like"/>
    <property type="match status" value="1"/>
</dbReference>
<dbReference type="EMBL" id="BRXY01000075">
    <property type="protein sequence ID" value="GMH62015.1"/>
    <property type="molecule type" value="Genomic_DNA"/>
</dbReference>
<accession>A0A9W7E1N2</accession>
<comment type="catalytic activity">
    <reaction evidence="5">
        <text>L-glutamyl-[protein] + L-glutamate + ATP = gamma-L-glutamyl-L-glutamyl-[protein] + ADP + phosphate + H(+)</text>
        <dbReference type="Rhea" id="RHEA:60144"/>
        <dbReference type="Rhea" id="RHEA-COMP:10208"/>
        <dbReference type="Rhea" id="RHEA-COMP:15517"/>
        <dbReference type="ChEBI" id="CHEBI:15378"/>
        <dbReference type="ChEBI" id="CHEBI:29973"/>
        <dbReference type="ChEBI" id="CHEBI:29985"/>
        <dbReference type="ChEBI" id="CHEBI:30616"/>
        <dbReference type="ChEBI" id="CHEBI:43474"/>
        <dbReference type="ChEBI" id="CHEBI:143622"/>
        <dbReference type="ChEBI" id="CHEBI:456216"/>
    </reaction>
    <physiologicalReaction direction="left-to-right" evidence="5">
        <dbReference type="Rhea" id="RHEA:60145"/>
    </physiologicalReaction>
</comment>
<evidence type="ECO:0000256" key="6">
    <source>
        <dbReference type="SAM" id="MobiDB-lite"/>
    </source>
</evidence>
<feature type="region of interest" description="Disordered" evidence="6">
    <location>
        <begin position="680"/>
        <end position="699"/>
    </location>
</feature>
<proteinExistence type="predicted"/>
<dbReference type="Gene3D" id="3.30.470.20">
    <property type="entry name" value="ATP-grasp fold, B domain"/>
    <property type="match status" value="1"/>
</dbReference>
<feature type="region of interest" description="Disordered" evidence="6">
    <location>
        <begin position="1"/>
        <end position="139"/>
    </location>
</feature>
<feature type="compositionally biased region" description="Basic residues" evidence="6">
    <location>
        <begin position="811"/>
        <end position="820"/>
    </location>
</feature>
<evidence type="ECO:0000256" key="5">
    <source>
        <dbReference type="ARBA" id="ARBA00049274"/>
    </source>
</evidence>
<keyword evidence="8" id="KW-1185">Reference proteome</keyword>
<keyword evidence="3" id="KW-0067">ATP-binding</keyword>
<keyword evidence="2" id="KW-0547">Nucleotide-binding</keyword>
<evidence type="ECO:0000313" key="8">
    <source>
        <dbReference type="Proteomes" id="UP001165085"/>
    </source>
</evidence>
<name>A0A9W7E1N2_9STRA</name>
<feature type="compositionally biased region" description="Acidic residues" evidence="6">
    <location>
        <begin position="122"/>
        <end position="137"/>
    </location>
</feature>
<evidence type="ECO:0000256" key="3">
    <source>
        <dbReference type="ARBA" id="ARBA00022840"/>
    </source>
</evidence>
<feature type="region of interest" description="Disordered" evidence="6">
    <location>
        <begin position="772"/>
        <end position="900"/>
    </location>
</feature>
<comment type="caution">
    <text evidence="7">The sequence shown here is derived from an EMBL/GenBank/DDBJ whole genome shotgun (WGS) entry which is preliminary data.</text>
</comment>
<dbReference type="Pfam" id="PF03133">
    <property type="entry name" value="TTL"/>
    <property type="match status" value="1"/>
</dbReference>
<reference evidence="8" key="1">
    <citation type="journal article" date="2023" name="Commun. Biol.">
        <title>Genome analysis of Parmales, the sister group of diatoms, reveals the evolutionary specialization of diatoms from phago-mixotrophs to photoautotrophs.</title>
        <authorList>
            <person name="Ban H."/>
            <person name="Sato S."/>
            <person name="Yoshikawa S."/>
            <person name="Yamada K."/>
            <person name="Nakamura Y."/>
            <person name="Ichinomiya M."/>
            <person name="Sato N."/>
            <person name="Blanc-Mathieu R."/>
            <person name="Endo H."/>
            <person name="Kuwata A."/>
            <person name="Ogata H."/>
        </authorList>
    </citation>
    <scope>NUCLEOTIDE SEQUENCE [LARGE SCALE GENOMIC DNA]</scope>
    <source>
        <strain evidence="8">NIES 3701</strain>
    </source>
</reference>
<feature type="compositionally biased region" description="Polar residues" evidence="6">
    <location>
        <begin position="1"/>
        <end position="11"/>
    </location>
</feature>
<dbReference type="GO" id="GO:0036064">
    <property type="term" value="C:ciliary basal body"/>
    <property type="evidence" value="ECO:0007669"/>
    <property type="project" value="TreeGrafter"/>
</dbReference>
<organism evidence="7 8">
    <name type="scientific">Triparma strigata</name>
    <dbReference type="NCBI Taxonomy" id="1606541"/>
    <lineage>
        <taxon>Eukaryota</taxon>
        <taxon>Sar</taxon>
        <taxon>Stramenopiles</taxon>
        <taxon>Ochrophyta</taxon>
        <taxon>Bolidophyceae</taxon>
        <taxon>Parmales</taxon>
        <taxon>Triparmaceae</taxon>
        <taxon>Triparma</taxon>
    </lineage>
</organism>
<evidence type="ECO:0000256" key="1">
    <source>
        <dbReference type="ARBA" id="ARBA00022598"/>
    </source>
</evidence>
<evidence type="ECO:0000256" key="4">
    <source>
        <dbReference type="ARBA" id="ARBA00041448"/>
    </source>
</evidence>
<dbReference type="GO" id="GO:0015631">
    <property type="term" value="F:tubulin binding"/>
    <property type="evidence" value="ECO:0007669"/>
    <property type="project" value="TreeGrafter"/>
</dbReference>
<dbReference type="GO" id="GO:0005524">
    <property type="term" value="F:ATP binding"/>
    <property type="evidence" value="ECO:0007669"/>
    <property type="project" value="UniProtKB-KW"/>
</dbReference>
<evidence type="ECO:0000256" key="2">
    <source>
        <dbReference type="ARBA" id="ARBA00022741"/>
    </source>
</evidence>
<feature type="compositionally biased region" description="Polar residues" evidence="6">
    <location>
        <begin position="42"/>
        <end position="92"/>
    </location>
</feature>
<dbReference type="OrthoDB" id="202825at2759"/>
<feature type="compositionally biased region" description="Basic and acidic residues" evidence="6">
    <location>
        <begin position="24"/>
        <end position="39"/>
    </location>
</feature>
<dbReference type="GO" id="GO:0000226">
    <property type="term" value="P:microtubule cytoskeleton organization"/>
    <property type="evidence" value="ECO:0007669"/>
    <property type="project" value="TreeGrafter"/>
</dbReference>